<evidence type="ECO:0000256" key="4">
    <source>
        <dbReference type="RuleBase" id="RU365006"/>
    </source>
</evidence>
<dbReference type="EMBL" id="HBEU01001031">
    <property type="protein sequence ID" value="CAD8574541.1"/>
    <property type="molecule type" value="Transcribed_RNA"/>
</dbReference>
<gene>
    <name evidence="6" type="ORF">LDAN0322_LOCUS686</name>
</gene>
<keyword evidence="4" id="KW-0694">RNA-binding</keyword>
<dbReference type="InterPro" id="IPR027075">
    <property type="entry name" value="CPSF2"/>
</dbReference>
<proteinExistence type="inferred from homology"/>
<comment type="subcellular location">
    <subcellularLocation>
        <location evidence="1 4">Nucleus</location>
    </subcellularLocation>
</comment>
<dbReference type="InterPro" id="IPR022712">
    <property type="entry name" value="Beta_Casp"/>
</dbReference>
<dbReference type="Gene3D" id="3.40.50.10890">
    <property type="match status" value="1"/>
</dbReference>
<organism evidence="6">
    <name type="scientific">Leptocylindrus aporus</name>
    <dbReference type="NCBI Taxonomy" id="1398097"/>
    <lineage>
        <taxon>Eukaryota</taxon>
        <taxon>Sar</taxon>
        <taxon>Stramenopiles</taxon>
        <taxon>Ochrophyta</taxon>
        <taxon>Bacillariophyta</taxon>
        <taxon>Coscinodiscophyceae</taxon>
        <taxon>Chaetocerotophycidae</taxon>
        <taxon>Leptocylindrales</taxon>
        <taxon>Leptocylindraceae</taxon>
        <taxon>Leptocylindrus</taxon>
    </lineage>
</organism>
<protein>
    <recommendedName>
        <fullName evidence="4">Cleavage and polyadenylation specificity factor subunit 2</fullName>
    </recommendedName>
    <alternativeName>
        <fullName evidence="4">Cleavage and polyadenylation specificity factor 100 kDa subunit</fullName>
    </alternativeName>
</protein>
<accession>A0A7S0PJW6</accession>
<name>A0A7S0PJW6_9STRA</name>
<reference evidence="6" key="1">
    <citation type="submission" date="2021-01" db="EMBL/GenBank/DDBJ databases">
        <authorList>
            <person name="Corre E."/>
            <person name="Pelletier E."/>
            <person name="Niang G."/>
            <person name="Scheremetjew M."/>
            <person name="Finn R."/>
            <person name="Kale V."/>
            <person name="Holt S."/>
            <person name="Cochrane G."/>
            <person name="Meng A."/>
            <person name="Brown T."/>
            <person name="Cohen L."/>
        </authorList>
    </citation>
    <scope>NUCLEOTIDE SEQUENCE</scope>
    <source>
        <strain evidence="6">B651</strain>
    </source>
</reference>
<evidence type="ECO:0000259" key="5">
    <source>
        <dbReference type="SMART" id="SM01027"/>
    </source>
</evidence>
<dbReference type="Pfam" id="PF10996">
    <property type="entry name" value="Beta-Casp"/>
    <property type="match status" value="1"/>
</dbReference>
<evidence type="ECO:0000256" key="3">
    <source>
        <dbReference type="ARBA" id="ARBA00023242"/>
    </source>
</evidence>
<evidence type="ECO:0000313" key="6">
    <source>
        <dbReference type="EMBL" id="CAD8574541.1"/>
    </source>
</evidence>
<dbReference type="Pfam" id="PF16661">
    <property type="entry name" value="Lactamase_B_6"/>
    <property type="match status" value="1"/>
</dbReference>
<dbReference type="Gene3D" id="3.60.15.10">
    <property type="entry name" value="Ribonuclease Z/Hydroxyacylglutathione hydrolase-like"/>
    <property type="match status" value="1"/>
</dbReference>
<dbReference type="AlphaFoldDB" id="A0A7S0PJW6"/>
<keyword evidence="3 4" id="KW-0539">Nucleus</keyword>
<dbReference type="PANTHER" id="PTHR45922:SF1">
    <property type="entry name" value="CLEAVAGE AND POLYADENYLATION SPECIFICITY FACTOR SUBUNIT 2"/>
    <property type="match status" value="1"/>
</dbReference>
<dbReference type="PANTHER" id="PTHR45922">
    <property type="entry name" value="CLEAVAGE AND POLYADENYLATION SPECIFICITY FACTOR SUBUNIT 2"/>
    <property type="match status" value="1"/>
</dbReference>
<dbReference type="InterPro" id="IPR036866">
    <property type="entry name" value="RibonucZ/Hydroxyglut_hydro"/>
</dbReference>
<evidence type="ECO:0000256" key="1">
    <source>
        <dbReference type="ARBA" id="ARBA00004123"/>
    </source>
</evidence>
<dbReference type="GO" id="GO:0006398">
    <property type="term" value="P:mRNA 3'-end processing by stem-loop binding and cleavage"/>
    <property type="evidence" value="ECO:0007669"/>
    <property type="project" value="InterPro"/>
</dbReference>
<keyword evidence="2 4" id="KW-0507">mRNA processing</keyword>
<dbReference type="SMART" id="SM01027">
    <property type="entry name" value="Beta-Casp"/>
    <property type="match status" value="1"/>
</dbReference>
<feature type="domain" description="Beta-Casp" evidence="5">
    <location>
        <begin position="281"/>
        <end position="406"/>
    </location>
</feature>
<dbReference type="GO" id="GO:0005847">
    <property type="term" value="C:mRNA cleavage and polyadenylation specificity factor complex"/>
    <property type="evidence" value="ECO:0007669"/>
    <property type="project" value="InterPro"/>
</dbReference>
<sequence length="948" mass="104565">MSLLVTPIYGSYTSPDTPAQPPSCTLIEYAGVRILLDVGMDEGSLSDATLIDRLKWLAEDVLPSIDAILVCDSGLTSIGGVPMLFHLYKMVGGSKMPMVYGTFPTAKLGQMSIYDWHARCSYDGDVRIPFELDDVDEAFSTKRFFTMKYSQIITLKTGGKNALTITPHRAGRYVGACFWVLKRLQDETEVVCAPNYNHAKERHLDACELPKYAGAADVLITRPGGPGGALGRLYSSSVDRRKPILQAQPWTKREGEFVDAIMSTLRLGGNVLVPVDASGRVIELLLLLSAHWKRQRLDAAYGLAWVGPMTWNTSNFARSQLEWMASPLGRQFDSAMGHPLDFKNIKICSKVSELDDMFAKGLPMTILASGSTLDSGPARDLIIKFADKAENTIILSSPQHCVHRNPIRSIGTPIGEIKTHLSAAAQLLEKWCVAKANGEEMDDSIEIDVLVPKREPLVGDELEKFIIEEEAALKHKLEKEEEEKLLREVELARGRLHLGEDGEPEPSLSSMNVDDSARVQSNVPLASNPPKKKSRFDSSLFLKFSKRKPMCFQIREEAVGISYPDEIGKGVFESSSSTANIIEDDYGIGINLDHFIDIVSGIDSSKTGGKLNDESLRRGFGFSIGGKQAQSNQRSNNIDISENTEEDLQMLEAADLAEGRGIIRGRNGNPPVKVFSVHETLEVLAEIRYIPLEGRVDARSARQSIRALQPRQVVVLGGGQPPPDFISNKDLIHQKDSLSEVSRLCDVVNEVFSSQQVHLNSDNIHVPKKAYYAPEDGETIEFEIGHAAYPARLIDTPYVVQKSEDSTVSLQKGMVFEELQELSLGDYTVSLVDLIATGQKVKDGGAYVLAPRQKSTEEKGTLSTSLRNASRSSMMISDGDVLLTDLRSEIIAQGMKAEYSTHDGFQQLVVSNRIILRRTLEGKINVEGPLCEDFYAVRKIVCSHYVTL</sequence>
<dbReference type="SUPFAM" id="SSF56281">
    <property type="entry name" value="Metallo-hydrolase/oxidoreductase"/>
    <property type="match status" value="1"/>
</dbReference>
<dbReference type="InterPro" id="IPR025069">
    <property type="entry name" value="Cpsf2_C"/>
</dbReference>
<evidence type="ECO:0000256" key="2">
    <source>
        <dbReference type="ARBA" id="ARBA00022664"/>
    </source>
</evidence>
<dbReference type="InterPro" id="IPR001279">
    <property type="entry name" value="Metallo-B-lactamas"/>
</dbReference>
<dbReference type="GO" id="GO:0003723">
    <property type="term" value="F:RNA binding"/>
    <property type="evidence" value="ECO:0007669"/>
    <property type="project" value="UniProtKB-KW"/>
</dbReference>
<dbReference type="Pfam" id="PF13299">
    <property type="entry name" value="CPSF100_C"/>
    <property type="match status" value="1"/>
</dbReference>
<comment type="similarity">
    <text evidence="4">Belongs to the metallo-beta-lactamase superfamily. RNA-metabolizing metallo-beta-lactamase-like family. CPSF2/YSH1 subfamily.</text>
</comment>